<evidence type="ECO:0000313" key="3">
    <source>
        <dbReference type="EMBL" id="GEX64415.1"/>
    </source>
</evidence>
<dbReference type="PANTHER" id="PTHR46148:SF59">
    <property type="entry name" value="NUCLEOTIDYLTRANSFERASE, RIBONUCLEASE H"/>
    <property type="match status" value="1"/>
</dbReference>
<keyword evidence="3" id="KW-0548">Nucleotidyltransferase</keyword>
<dbReference type="EMBL" id="BKCJ010120885">
    <property type="protein sequence ID" value="GEX64415.1"/>
    <property type="molecule type" value="Genomic_DNA"/>
</dbReference>
<feature type="domain" description="Tf2-1-like SH3-like" evidence="2">
    <location>
        <begin position="1"/>
        <end position="61"/>
    </location>
</feature>
<keyword evidence="3" id="KW-0695">RNA-directed DNA polymerase</keyword>
<dbReference type="InterPro" id="IPR056924">
    <property type="entry name" value="SH3_Tf2-1"/>
</dbReference>
<accession>A0A699HCF6</accession>
<feature type="domain" description="Retrovirus-related Pol polyprotein from transposon TNT 1-94-like beta-barrel" evidence="1">
    <location>
        <begin position="181"/>
        <end position="253"/>
    </location>
</feature>
<dbReference type="InterPro" id="IPR054722">
    <property type="entry name" value="PolX-like_BBD"/>
</dbReference>
<keyword evidence="3" id="KW-0808">Transferase</keyword>
<dbReference type="Pfam" id="PF22936">
    <property type="entry name" value="Pol_BBD"/>
    <property type="match status" value="1"/>
</dbReference>
<gene>
    <name evidence="3" type="ORF">Tci_336390</name>
</gene>
<name>A0A699HCF6_TANCI</name>
<sequence length="639" mass="71791">MLKVSPWKGVVCFGKRGKLNPIYIGPSKVLAKVGTVSYRLELPQQLSRVHSTFHVSNLKKCLSDEPLAISLDEVHIDDKLCFVEELVEVMDREVKRLKQSRIPIIKFRWNSKRGPEFTWERELGFGRISVVKGNRETAVKASAGCIWRSKRHYWNKVSKYNSGSKSKKYDNPHQTLKGKGFVDSGCSRNMTENKAYLVEYQDFIGGPVAFGGTKGQITSKGKIRTGKLNFEDVYFVKELQHFNLFSVSQMCDKKNKVLFTDTDCLVLSPNFKLPNENQVLLRVPRQNNMYNFNLENIVPFRGLACLIAKVTVDESNKWHRRMTTPVLLVIKESNTRPPPVTTENKASKTTGRQEANNIAGTQDTIHAGAARASSTNYVNTVSTPINTTSTPVNIASTPVNTASPSRNVSVDGPSYPDLSTSANQDYSQIHSLEYIYEVPNDGIFTSASYDDEGAVADFTNLESIVNVSPILQSKIHSIHHITQILRDPTSAVQTRSKVNKRRAVTIQDSISLDSGYLPFGKKDKQKDDGIFINQDKYVAEILKKFDFMSVKTASTPITSFYLKEELLKDQEAFVCACSRFQVTPKTSHLNDVKRIFRYLKGQSTSGLWYPRESASDLEAYSDSDYVGANLDRKSTTRGC</sequence>
<dbReference type="Pfam" id="PF24626">
    <property type="entry name" value="SH3_Tf2-1"/>
    <property type="match status" value="1"/>
</dbReference>
<protein>
    <submittedName>
        <fullName evidence="3">Putative reverse transcriptase domain-containing protein</fullName>
    </submittedName>
</protein>
<comment type="caution">
    <text evidence="3">The sequence shown here is derived from an EMBL/GenBank/DDBJ whole genome shotgun (WGS) entry which is preliminary data.</text>
</comment>
<evidence type="ECO:0000259" key="2">
    <source>
        <dbReference type="Pfam" id="PF24626"/>
    </source>
</evidence>
<dbReference type="GO" id="GO:0003964">
    <property type="term" value="F:RNA-directed DNA polymerase activity"/>
    <property type="evidence" value="ECO:0007669"/>
    <property type="project" value="UniProtKB-KW"/>
</dbReference>
<evidence type="ECO:0000259" key="1">
    <source>
        <dbReference type="Pfam" id="PF22936"/>
    </source>
</evidence>
<dbReference type="PANTHER" id="PTHR46148">
    <property type="entry name" value="CHROMO DOMAIN-CONTAINING PROTEIN"/>
    <property type="match status" value="1"/>
</dbReference>
<proteinExistence type="predicted"/>
<dbReference type="AlphaFoldDB" id="A0A699HCF6"/>
<organism evidence="3">
    <name type="scientific">Tanacetum cinerariifolium</name>
    <name type="common">Dalmatian daisy</name>
    <name type="synonym">Chrysanthemum cinerariifolium</name>
    <dbReference type="NCBI Taxonomy" id="118510"/>
    <lineage>
        <taxon>Eukaryota</taxon>
        <taxon>Viridiplantae</taxon>
        <taxon>Streptophyta</taxon>
        <taxon>Embryophyta</taxon>
        <taxon>Tracheophyta</taxon>
        <taxon>Spermatophyta</taxon>
        <taxon>Magnoliopsida</taxon>
        <taxon>eudicotyledons</taxon>
        <taxon>Gunneridae</taxon>
        <taxon>Pentapetalae</taxon>
        <taxon>asterids</taxon>
        <taxon>campanulids</taxon>
        <taxon>Asterales</taxon>
        <taxon>Asteraceae</taxon>
        <taxon>Asteroideae</taxon>
        <taxon>Anthemideae</taxon>
        <taxon>Anthemidinae</taxon>
        <taxon>Tanacetum</taxon>
    </lineage>
</organism>
<reference evidence="3" key="1">
    <citation type="journal article" date="2019" name="Sci. Rep.">
        <title>Draft genome of Tanacetum cinerariifolium, the natural source of mosquito coil.</title>
        <authorList>
            <person name="Yamashiro T."/>
            <person name="Shiraishi A."/>
            <person name="Satake H."/>
            <person name="Nakayama K."/>
        </authorList>
    </citation>
    <scope>NUCLEOTIDE SEQUENCE</scope>
</reference>